<feature type="compositionally biased region" description="Basic and acidic residues" evidence="1">
    <location>
        <begin position="556"/>
        <end position="568"/>
    </location>
</feature>
<dbReference type="VEuPathDB" id="TriTrypDB:TM35_000331460"/>
<dbReference type="AlphaFoldDB" id="A0A1X0NNH5"/>
<evidence type="ECO:0000313" key="3">
    <source>
        <dbReference type="Proteomes" id="UP000192257"/>
    </source>
</evidence>
<dbReference type="OrthoDB" id="253058at2759"/>
<reference evidence="2 3" key="1">
    <citation type="submission" date="2017-03" db="EMBL/GenBank/DDBJ databases">
        <title>An alternative strategy for trypanosome survival in the mammalian bloodstream revealed through genome and transcriptome analysis of the ubiquitous bovine parasite Trypanosoma (Megatrypanum) theileri.</title>
        <authorList>
            <person name="Kelly S."/>
            <person name="Ivens A."/>
            <person name="Mott A."/>
            <person name="O'Neill E."/>
            <person name="Emms D."/>
            <person name="Macleod O."/>
            <person name="Voorheis P."/>
            <person name="Matthews J."/>
            <person name="Matthews K."/>
            <person name="Carrington M."/>
        </authorList>
    </citation>
    <scope>NUCLEOTIDE SEQUENCE [LARGE SCALE GENOMIC DNA]</scope>
    <source>
        <strain evidence="2">Edinburgh</strain>
    </source>
</reference>
<dbReference type="GeneID" id="39988682"/>
<feature type="compositionally biased region" description="Basic and acidic residues" evidence="1">
    <location>
        <begin position="680"/>
        <end position="693"/>
    </location>
</feature>
<dbReference type="Proteomes" id="UP000192257">
    <property type="component" value="Unassembled WGS sequence"/>
</dbReference>
<dbReference type="RefSeq" id="XP_028879755.1">
    <property type="nucleotide sequence ID" value="XM_029028902.1"/>
</dbReference>
<protein>
    <submittedName>
        <fullName evidence="2">Uncharacterized protein</fullName>
    </submittedName>
</protein>
<sequence>METGVGVSSKDVGFTDIQLNMCRKAVPIYCSCFSLMLGPNQLVLSVATNITIINMTTNTCTAIILLFCYYCFYCCRCNIGVYNTISLFFSLSLSPLTSLHSYRSECIMEIPSRWPDPVDNRTSAVLADYKWLPNCRHDLFQMLLEQEEGIARVYFAAEVELAIAIPVNNSEKADGNYSAHKNKKSTSSSNHSNNNNSINSSSSGGAAIPPAVASSISRTSSIHGEGTLRSYVDEQTESSYYDKKDLCSVREDGELQMHWTTIKAIVLLTWTGLYIYNTNATLLRYVSLVDIDKVGIIFDAWMWLRVMASTHPVEETPLQRTSSSTSSSLPLLSPIYQEQQQDVLFRIVPENESPLAVLRVLLGILSATHTKGAQFVGFYHDFTLVQLPQLNTFGVCHYPALPLLRYSDMWTEVRNPHSLIAHLLLRHQLACGRPPPMRYNLHNDPTARWSTAAIKERQKQKQQQEEQQEKEKEEQKLLLYSPIHFPTESQSVLFAADGTALVSPHFSSLLLEGCVFPRVIRKSRSLPLSPSTPPNCPLATSEASNSLLEVNYMRREEEKKNKKNHDNNDNNNGNDINKVAKPDISPLPPRSPRAVVNTTNTNITINNNTSSIMDNAFSSGLTTPAVHRPSYGDPHFLTTSPSPRIPETLNVYPANPTPNLQEAEQRFIPPKPTKVMSMKTSHEERVMTRKESPTKTPSRHTSSVEWDSTIEHMLMMLNKRQSEPSDREYARHITQDLLLHTKESQQQQQQEKVLPNRSRVVAPSDVSSNDEKNVVHVDGVFYRLSPAVSFIACPPFRM</sequence>
<dbReference type="EMBL" id="NBCO01000033">
    <property type="protein sequence ID" value="ORC85689.1"/>
    <property type="molecule type" value="Genomic_DNA"/>
</dbReference>
<evidence type="ECO:0000313" key="2">
    <source>
        <dbReference type="EMBL" id="ORC85689.1"/>
    </source>
</evidence>
<proteinExistence type="predicted"/>
<organism evidence="2 3">
    <name type="scientific">Trypanosoma theileri</name>
    <dbReference type="NCBI Taxonomy" id="67003"/>
    <lineage>
        <taxon>Eukaryota</taxon>
        <taxon>Discoba</taxon>
        <taxon>Euglenozoa</taxon>
        <taxon>Kinetoplastea</taxon>
        <taxon>Metakinetoplastina</taxon>
        <taxon>Trypanosomatida</taxon>
        <taxon>Trypanosomatidae</taxon>
        <taxon>Trypanosoma</taxon>
    </lineage>
</organism>
<name>A0A1X0NNH5_9TRYP</name>
<feature type="compositionally biased region" description="Low complexity" evidence="1">
    <location>
        <begin position="185"/>
        <end position="206"/>
    </location>
</feature>
<evidence type="ECO:0000256" key="1">
    <source>
        <dbReference type="SAM" id="MobiDB-lite"/>
    </source>
</evidence>
<gene>
    <name evidence="2" type="ORF">TM35_000331460</name>
</gene>
<feature type="region of interest" description="Disordered" evidence="1">
    <location>
        <begin position="676"/>
        <end position="706"/>
    </location>
</feature>
<feature type="region of interest" description="Disordered" evidence="1">
    <location>
        <begin position="742"/>
        <end position="768"/>
    </location>
</feature>
<accession>A0A1X0NNH5</accession>
<keyword evidence="3" id="KW-1185">Reference proteome</keyword>
<feature type="region of interest" description="Disordered" evidence="1">
    <location>
        <begin position="173"/>
        <end position="206"/>
    </location>
</feature>
<feature type="compositionally biased region" description="Polar residues" evidence="1">
    <location>
        <begin position="694"/>
        <end position="706"/>
    </location>
</feature>
<feature type="region of interest" description="Disordered" evidence="1">
    <location>
        <begin position="556"/>
        <end position="595"/>
    </location>
</feature>
<feature type="region of interest" description="Disordered" evidence="1">
    <location>
        <begin position="454"/>
        <end position="474"/>
    </location>
</feature>
<comment type="caution">
    <text evidence="2">The sequence shown here is derived from an EMBL/GenBank/DDBJ whole genome shotgun (WGS) entry which is preliminary data.</text>
</comment>